<sequence length="128" mass="14500">MMNFLLGSATLLFTVSLFGRSYVLMSLNKAYLGLYRGIAESSLICFSERGDLLEEPYFDVGSFQSKTREYIKLAVPFTFPFVTLKFESWNSLGELDINRPCTVSVNIRLDGSSFASFDKTAVFTAWRQ</sequence>
<comment type="caution">
    <text evidence="1">The sequence shown here is derived from an EMBL/GenBank/DDBJ whole genome shotgun (WGS) entry which is preliminary data.</text>
</comment>
<gene>
    <name evidence="1" type="ORF">IAC52_01115</name>
</gene>
<evidence type="ECO:0000313" key="2">
    <source>
        <dbReference type="Proteomes" id="UP000824070"/>
    </source>
</evidence>
<protein>
    <submittedName>
        <fullName evidence="1">Uncharacterized protein</fullName>
    </submittedName>
</protein>
<proteinExistence type="predicted"/>
<reference evidence="1" key="1">
    <citation type="submission" date="2020-10" db="EMBL/GenBank/DDBJ databases">
        <authorList>
            <person name="Gilroy R."/>
        </authorList>
    </citation>
    <scope>NUCLEOTIDE SEQUENCE</scope>
    <source>
        <strain evidence="1">ChiGjej1B1-22543</strain>
    </source>
</reference>
<organism evidence="1 2">
    <name type="scientific">Candidatus Alloenteromonas pullicola</name>
    <dbReference type="NCBI Taxonomy" id="2840784"/>
    <lineage>
        <taxon>Bacteria</taxon>
        <taxon>Bacillati</taxon>
        <taxon>Bacillota</taxon>
        <taxon>Bacillota incertae sedis</taxon>
        <taxon>Candidatus Alloenteromonas</taxon>
    </lineage>
</organism>
<evidence type="ECO:0000313" key="1">
    <source>
        <dbReference type="EMBL" id="HIU44884.1"/>
    </source>
</evidence>
<name>A0A9D1S1S2_9FIRM</name>
<accession>A0A9D1S1S2</accession>
<dbReference type="AlphaFoldDB" id="A0A9D1S1S2"/>
<dbReference type="EMBL" id="DVMV01000010">
    <property type="protein sequence ID" value="HIU44884.1"/>
    <property type="molecule type" value="Genomic_DNA"/>
</dbReference>
<reference evidence="1" key="2">
    <citation type="journal article" date="2021" name="PeerJ">
        <title>Extensive microbial diversity within the chicken gut microbiome revealed by metagenomics and culture.</title>
        <authorList>
            <person name="Gilroy R."/>
            <person name="Ravi A."/>
            <person name="Getino M."/>
            <person name="Pursley I."/>
            <person name="Horton D.L."/>
            <person name="Alikhan N.F."/>
            <person name="Baker D."/>
            <person name="Gharbi K."/>
            <person name="Hall N."/>
            <person name="Watson M."/>
            <person name="Adriaenssens E.M."/>
            <person name="Foster-Nyarko E."/>
            <person name="Jarju S."/>
            <person name="Secka A."/>
            <person name="Antonio M."/>
            <person name="Oren A."/>
            <person name="Chaudhuri R.R."/>
            <person name="La Ragione R."/>
            <person name="Hildebrand F."/>
            <person name="Pallen M.J."/>
        </authorList>
    </citation>
    <scope>NUCLEOTIDE SEQUENCE</scope>
    <source>
        <strain evidence="1">ChiGjej1B1-22543</strain>
    </source>
</reference>
<dbReference type="Proteomes" id="UP000824070">
    <property type="component" value="Unassembled WGS sequence"/>
</dbReference>